<sequence>MLNPLIDNSKKSKNYFPNNDPRIEFVTKFNPRIQFVISDLSSFSPPIQVFNPTTINKQLKQGAIDLCSEAEFHPISGRSSKKRYQLFLPKHLTPYIKDFGENEHRIIEFLLQYFPKETKSTVLFSLKKNQKIDIVFHSVSQLKNMFFNYSERRIPKDYKKVNEFQKKKKLALRGVRTRDIQIKSLTLCRLS</sequence>
<gene>
    <name evidence="1" type="ORF">M0812_03730</name>
</gene>
<dbReference type="AlphaFoldDB" id="A0AAV8AEZ6"/>
<proteinExistence type="predicted"/>
<organism evidence="1 2">
    <name type="scientific">Anaeramoeba flamelloides</name>
    <dbReference type="NCBI Taxonomy" id="1746091"/>
    <lineage>
        <taxon>Eukaryota</taxon>
        <taxon>Metamonada</taxon>
        <taxon>Anaeramoebidae</taxon>
        <taxon>Anaeramoeba</taxon>
    </lineage>
</organism>
<dbReference type="PANTHER" id="PTHR46361">
    <property type="entry name" value="ELECTRON CARRIER/ PROTEIN DISULFIDE OXIDOREDUCTASE"/>
    <property type="match status" value="1"/>
</dbReference>
<comment type="caution">
    <text evidence="1">The sequence shown here is derived from an EMBL/GenBank/DDBJ whole genome shotgun (WGS) entry which is preliminary data.</text>
</comment>
<name>A0AAV8AEZ6_9EUKA</name>
<reference evidence="1" key="1">
    <citation type="submission" date="2022-08" db="EMBL/GenBank/DDBJ databases">
        <title>Novel sulphate-reducing endosymbionts in the free-living metamonad Anaeramoeba.</title>
        <authorList>
            <person name="Jerlstrom-Hultqvist J."/>
            <person name="Cepicka I."/>
            <person name="Gallot-Lavallee L."/>
            <person name="Salas-Leiva D."/>
            <person name="Curtis B.A."/>
            <person name="Zahonova K."/>
            <person name="Pipaliya S."/>
            <person name="Dacks J."/>
            <person name="Roger A.J."/>
        </authorList>
    </citation>
    <scope>NUCLEOTIDE SEQUENCE</scope>
    <source>
        <strain evidence="1">Busselton2</strain>
    </source>
</reference>
<accession>A0AAV8AEZ6</accession>
<evidence type="ECO:0000313" key="2">
    <source>
        <dbReference type="Proteomes" id="UP001146793"/>
    </source>
</evidence>
<dbReference type="PANTHER" id="PTHR46361:SF3">
    <property type="entry name" value="ELECTRON CARRIER_ PROTEIN DISULFIDE OXIDOREDUCTASE"/>
    <property type="match status" value="1"/>
</dbReference>
<evidence type="ECO:0000313" key="1">
    <source>
        <dbReference type="EMBL" id="KAJ3451971.1"/>
    </source>
</evidence>
<dbReference type="EMBL" id="JANTQA010000008">
    <property type="protein sequence ID" value="KAJ3451971.1"/>
    <property type="molecule type" value="Genomic_DNA"/>
</dbReference>
<dbReference type="Proteomes" id="UP001146793">
    <property type="component" value="Unassembled WGS sequence"/>
</dbReference>
<protein>
    <submittedName>
        <fullName evidence="1">Electron carrier/ protein disulfide oxidoreductase</fullName>
    </submittedName>
</protein>